<evidence type="ECO:0000256" key="4">
    <source>
        <dbReference type="ARBA" id="ARBA00022737"/>
    </source>
</evidence>
<evidence type="ECO:0000256" key="6">
    <source>
        <dbReference type="SAM" id="SignalP"/>
    </source>
</evidence>
<comment type="subcellular location">
    <subcellularLocation>
        <location evidence="1">Secreted</location>
    </subcellularLocation>
</comment>
<evidence type="ECO:0000313" key="8">
    <source>
        <dbReference type="EMBL" id="KAK9030898.1"/>
    </source>
</evidence>
<protein>
    <recommendedName>
        <fullName evidence="7">Gnk2-homologous domain-containing protein</fullName>
    </recommendedName>
</protein>
<sequence>MSCSRIVLLFVCQLTLAFLVQKAFGVSNCSNSESFAANDPYGANLMELFSNLSTQTPPTLFGQASVGQPPDQVYGLALCAAYMSSSNCQTCVEQAASESQNSCPNKKSAIVWSNWYGDCILKYSDVEFFGQVDTQNKIIYQNPNTAGNPVAFAIQTSGLLLQLSNQSSAIPALYAAGELQVYGLQKVYGMAQCTRDLAGSDCERRLLD</sequence>
<dbReference type="PROSITE" id="PS51473">
    <property type="entry name" value="GNK2"/>
    <property type="match status" value="2"/>
</dbReference>
<dbReference type="CDD" id="cd23509">
    <property type="entry name" value="Gnk2-like"/>
    <property type="match status" value="2"/>
</dbReference>
<feature type="signal peptide" evidence="6">
    <location>
        <begin position="1"/>
        <end position="17"/>
    </location>
</feature>
<reference evidence="8 9" key="1">
    <citation type="journal article" date="2024" name="G3 (Bethesda)">
        <title>Genome assembly of Hibiscus sabdariffa L. provides insights into metabolisms of medicinal natural products.</title>
        <authorList>
            <person name="Kim T."/>
        </authorList>
    </citation>
    <scope>NUCLEOTIDE SEQUENCE [LARGE SCALE GENOMIC DNA]</scope>
    <source>
        <strain evidence="8">TK-2024</strain>
        <tissue evidence="8">Old leaves</tissue>
    </source>
</reference>
<comment type="similarity">
    <text evidence="5">Belongs to the cysteine-rich repeat secretory protein family.</text>
</comment>
<proteinExistence type="inferred from homology"/>
<dbReference type="InterPro" id="IPR002902">
    <property type="entry name" value="GNK2"/>
</dbReference>
<keyword evidence="4" id="KW-0677">Repeat</keyword>
<organism evidence="8 9">
    <name type="scientific">Hibiscus sabdariffa</name>
    <name type="common">roselle</name>
    <dbReference type="NCBI Taxonomy" id="183260"/>
    <lineage>
        <taxon>Eukaryota</taxon>
        <taxon>Viridiplantae</taxon>
        <taxon>Streptophyta</taxon>
        <taxon>Embryophyta</taxon>
        <taxon>Tracheophyta</taxon>
        <taxon>Spermatophyta</taxon>
        <taxon>Magnoliopsida</taxon>
        <taxon>eudicotyledons</taxon>
        <taxon>Gunneridae</taxon>
        <taxon>Pentapetalae</taxon>
        <taxon>rosids</taxon>
        <taxon>malvids</taxon>
        <taxon>Malvales</taxon>
        <taxon>Malvaceae</taxon>
        <taxon>Malvoideae</taxon>
        <taxon>Hibiscus</taxon>
    </lineage>
</organism>
<keyword evidence="9" id="KW-1185">Reference proteome</keyword>
<gene>
    <name evidence="8" type="ORF">V6N11_032302</name>
</gene>
<dbReference type="InterPro" id="IPR038408">
    <property type="entry name" value="GNK2_sf"/>
</dbReference>
<name>A0ABR2T092_9ROSI</name>
<accession>A0ABR2T092</accession>
<comment type="caution">
    <text evidence="8">The sequence shown here is derived from an EMBL/GenBank/DDBJ whole genome shotgun (WGS) entry which is preliminary data.</text>
</comment>
<evidence type="ECO:0000256" key="5">
    <source>
        <dbReference type="ARBA" id="ARBA00038515"/>
    </source>
</evidence>
<evidence type="ECO:0000313" key="9">
    <source>
        <dbReference type="Proteomes" id="UP001396334"/>
    </source>
</evidence>
<dbReference type="PANTHER" id="PTHR32411">
    <property type="entry name" value="CYSTEINE-RICH REPEAT SECRETORY PROTEIN 38-RELATED"/>
    <property type="match status" value="1"/>
</dbReference>
<feature type="domain" description="Gnk2-homologous" evidence="7">
    <location>
        <begin position="23"/>
        <end position="128"/>
    </location>
</feature>
<dbReference type="Gene3D" id="3.30.430.20">
    <property type="entry name" value="Gnk2 domain, C-X8-C-X2-C motif"/>
    <property type="match status" value="2"/>
</dbReference>
<keyword evidence="3 6" id="KW-0732">Signal</keyword>
<dbReference type="Proteomes" id="UP001396334">
    <property type="component" value="Unassembled WGS sequence"/>
</dbReference>
<feature type="domain" description="Gnk2-homologous" evidence="7">
    <location>
        <begin position="134"/>
        <end position="208"/>
    </location>
</feature>
<feature type="chain" id="PRO_5046740942" description="Gnk2-homologous domain-containing protein" evidence="6">
    <location>
        <begin position="18"/>
        <end position="208"/>
    </location>
</feature>
<dbReference type="PANTHER" id="PTHR32411:SF43">
    <property type="entry name" value="CYSTEINE-RICH REPEAT SECRETORY PROTEIN 38"/>
    <property type="match status" value="1"/>
</dbReference>
<evidence type="ECO:0000256" key="2">
    <source>
        <dbReference type="ARBA" id="ARBA00022525"/>
    </source>
</evidence>
<evidence type="ECO:0000256" key="3">
    <source>
        <dbReference type="ARBA" id="ARBA00022729"/>
    </source>
</evidence>
<evidence type="ECO:0000259" key="7">
    <source>
        <dbReference type="PROSITE" id="PS51473"/>
    </source>
</evidence>
<dbReference type="Pfam" id="PF01657">
    <property type="entry name" value="Stress-antifung"/>
    <property type="match status" value="1"/>
</dbReference>
<dbReference type="InterPro" id="IPR050581">
    <property type="entry name" value="CRR_secretory_protein"/>
</dbReference>
<dbReference type="EMBL" id="JBBPBN010000010">
    <property type="protein sequence ID" value="KAK9030898.1"/>
    <property type="molecule type" value="Genomic_DNA"/>
</dbReference>
<keyword evidence="2" id="KW-0964">Secreted</keyword>
<evidence type="ECO:0000256" key="1">
    <source>
        <dbReference type="ARBA" id="ARBA00004613"/>
    </source>
</evidence>